<dbReference type="PANTHER" id="PTHR30572">
    <property type="entry name" value="MEMBRANE COMPONENT OF TRANSPORTER-RELATED"/>
    <property type="match status" value="1"/>
</dbReference>
<evidence type="ECO:0000259" key="2">
    <source>
        <dbReference type="Pfam" id="PF12704"/>
    </source>
</evidence>
<reference evidence="3" key="1">
    <citation type="submission" date="2020-06" db="EMBL/GenBank/DDBJ databases">
        <title>Legume-microbial interactions unlock mineral nutrients during tropical forest succession.</title>
        <authorList>
            <person name="Epihov D.Z."/>
        </authorList>
    </citation>
    <scope>NUCLEOTIDE SEQUENCE [LARGE SCALE GENOMIC DNA]</scope>
    <source>
        <strain evidence="3">Pan2503</strain>
    </source>
</reference>
<dbReference type="InterPro" id="IPR050250">
    <property type="entry name" value="Macrolide_Exporter_MacB"/>
</dbReference>
<keyword evidence="1" id="KW-1133">Transmembrane helix</keyword>
<protein>
    <submittedName>
        <fullName evidence="3">ABC transporter permease</fullName>
    </submittedName>
</protein>
<feature type="domain" description="MacB-like periplasmic core" evidence="2">
    <location>
        <begin position="92"/>
        <end position="297"/>
    </location>
</feature>
<evidence type="ECO:0000256" key="1">
    <source>
        <dbReference type="SAM" id="Phobius"/>
    </source>
</evidence>
<name>A0A7V8NQ32_9BACT</name>
<dbReference type="PANTHER" id="PTHR30572:SF4">
    <property type="entry name" value="ABC TRANSPORTER PERMEASE YTRF"/>
    <property type="match status" value="1"/>
</dbReference>
<dbReference type="InterPro" id="IPR047928">
    <property type="entry name" value="Perm_prefix_1"/>
</dbReference>
<evidence type="ECO:0000313" key="3">
    <source>
        <dbReference type="EMBL" id="MBA0085120.1"/>
    </source>
</evidence>
<organism evidence="3 4">
    <name type="scientific">Candidatus Acidiferrum panamense</name>
    <dbReference type="NCBI Taxonomy" id="2741543"/>
    <lineage>
        <taxon>Bacteria</taxon>
        <taxon>Pseudomonadati</taxon>
        <taxon>Acidobacteriota</taxon>
        <taxon>Terriglobia</taxon>
        <taxon>Candidatus Acidiferrales</taxon>
        <taxon>Candidatus Acidiferrum</taxon>
    </lineage>
</organism>
<dbReference type="GO" id="GO:0005886">
    <property type="term" value="C:plasma membrane"/>
    <property type="evidence" value="ECO:0007669"/>
    <property type="project" value="TreeGrafter"/>
</dbReference>
<accession>A0A7V8NQ32</accession>
<comment type="caution">
    <text evidence="3">The sequence shown here is derived from an EMBL/GenBank/DDBJ whole genome shotgun (WGS) entry which is preliminary data.</text>
</comment>
<dbReference type="Proteomes" id="UP000567293">
    <property type="component" value="Unassembled WGS sequence"/>
</dbReference>
<sequence>MRKLWRRLGRRFHPQTAWLEEIHSHLTLRQEWNRAQGLSPGEAHRAARRQFGSSLRTLEEIRRAHTRAWLDNLLGDTKHAMRGFRRSPVFFLIAISTLAIGVGASTAVFSVIDPLLFRSLPYPRDEQLVSVGYFGPIDTNEFNVVSSYLEWRRLQTPFQLLTSMRPASTCDLVAGGTPQQVACYGVEANFLRTFGITPDLGRDFAPQDDLPRAPTVILISHRLWQQVFGGDAQILGRTVTLNEEPVRIIGVLPQRFEMPQLGDWDVLLPERLDASLPHSVNSNSALRTFARLREGVSI</sequence>
<evidence type="ECO:0000313" key="4">
    <source>
        <dbReference type="Proteomes" id="UP000567293"/>
    </source>
</evidence>
<gene>
    <name evidence="3" type="ORF">HRJ53_08995</name>
</gene>
<keyword evidence="1" id="KW-0812">Transmembrane</keyword>
<keyword evidence="1" id="KW-0472">Membrane</keyword>
<feature type="transmembrane region" description="Helical" evidence="1">
    <location>
        <begin position="89"/>
        <end position="112"/>
    </location>
</feature>
<proteinExistence type="predicted"/>
<dbReference type="EMBL" id="JACDQQ010000870">
    <property type="protein sequence ID" value="MBA0085120.1"/>
    <property type="molecule type" value="Genomic_DNA"/>
</dbReference>
<dbReference type="GO" id="GO:0022857">
    <property type="term" value="F:transmembrane transporter activity"/>
    <property type="evidence" value="ECO:0007669"/>
    <property type="project" value="TreeGrafter"/>
</dbReference>
<keyword evidence="4" id="KW-1185">Reference proteome</keyword>
<dbReference type="InterPro" id="IPR025857">
    <property type="entry name" value="MacB_PCD"/>
</dbReference>
<dbReference type="Pfam" id="PF12704">
    <property type="entry name" value="MacB_PCD"/>
    <property type="match status" value="1"/>
</dbReference>
<dbReference type="AlphaFoldDB" id="A0A7V8NQ32"/>
<feature type="non-terminal residue" evidence="3">
    <location>
        <position position="298"/>
    </location>
</feature>
<dbReference type="NCBIfam" id="NF038403">
    <property type="entry name" value="perm_prefix_1"/>
    <property type="match status" value="1"/>
</dbReference>